<evidence type="ECO:0000256" key="2">
    <source>
        <dbReference type="SAM" id="MobiDB-lite"/>
    </source>
</evidence>
<evidence type="ECO:0000259" key="5">
    <source>
        <dbReference type="Pfam" id="PF25396"/>
    </source>
</evidence>
<dbReference type="PANTHER" id="PTHR10887:SF341">
    <property type="entry name" value="NFX1-TYPE ZINC FINGER-CONTAINING PROTEIN 1"/>
    <property type="match status" value="1"/>
</dbReference>
<dbReference type="Pfam" id="PF25396">
    <property type="entry name" value="ZNFX1"/>
    <property type="match status" value="1"/>
</dbReference>
<reference evidence="6" key="2">
    <citation type="submission" date="2023-06" db="EMBL/GenBank/DDBJ databases">
        <authorList>
            <consortium name="Lawrence Berkeley National Laboratory"/>
            <person name="Haridas S."/>
            <person name="Hensen N."/>
            <person name="Bonometti L."/>
            <person name="Westerberg I."/>
            <person name="Brannstrom I.O."/>
            <person name="Guillou S."/>
            <person name="Cros-Aarteil S."/>
            <person name="Calhoun S."/>
            <person name="Kuo A."/>
            <person name="Mondo S."/>
            <person name="Pangilinan J."/>
            <person name="Riley R."/>
            <person name="Labutti K."/>
            <person name="Andreopoulos B."/>
            <person name="Lipzen A."/>
            <person name="Chen C."/>
            <person name="Yanf M."/>
            <person name="Daum C."/>
            <person name="Ng V."/>
            <person name="Clum A."/>
            <person name="Steindorff A."/>
            <person name="Ohm R."/>
            <person name="Martin F."/>
            <person name="Silar P."/>
            <person name="Natvig D."/>
            <person name="Lalanne C."/>
            <person name="Gautier V."/>
            <person name="Ament-Velasquez S.L."/>
            <person name="Kruys A."/>
            <person name="Hutchinson M.I."/>
            <person name="Powell A.J."/>
            <person name="Barry K."/>
            <person name="Miller A.N."/>
            <person name="Grigoriev I.V."/>
            <person name="Debuchy R."/>
            <person name="Gladieux P."/>
            <person name="Thoren M.H."/>
            <person name="Johannesson H."/>
        </authorList>
    </citation>
    <scope>NUCLEOTIDE SEQUENCE</scope>
    <source>
        <strain evidence="6">CBS 168.71</strain>
    </source>
</reference>
<dbReference type="RefSeq" id="XP_062662237.1">
    <property type="nucleotide sequence ID" value="XM_062807269.1"/>
</dbReference>
<name>A0AAE0HLF9_9PEZI</name>
<feature type="domain" description="DNA2/NAM7 helicase helicase" evidence="3">
    <location>
        <begin position="297"/>
        <end position="396"/>
    </location>
</feature>
<organism evidence="6 7">
    <name type="scientific">Chaetomium fimeti</name>
    <dbReference type="NCBI Taxonomy" id="1854472"/>
    <lineage>
        <taxon>Eukaryota</taxon>
        <taxon>Fungi</taxon>
        <taxon>Dikarya</taxon>
        <taxon>Ascomycota</taxon>
        <taxon>Pezizomycotina</taxon>
        <taxon>Sordariomycetes</taxon>
        <taxon>Sordariomycetidae</taxon>
        <taxon>Sordariales</taxon>
        <taxon>Chaetomiaceae</taxon>
        <taxon>Chaetomium</taxon>
    </lineage>
</organism>
<gene>
    <name evidence="6" type="ORF">B0H64DRAFT_454219</name>
</gene>
<evidence type="ECO:0000313" key="6">
    <source>
        <dbReference type="EMBL" id="KAK3298723.1"/>
    </source>
</evidence>
<dbReference type="InterPro" id="IPR041679">
    <property type="entry name" value="DNA2/NAM7-like_C"/>
</dbReference>
<dbReference type="CDD" id="cd06008">
    <property type="entry name" value="NF-X1-zinc-finger"/>
    <property type="match status" value="1"/>
</dbReference>
<feature type="compositionally biased region" description="Polar residues" evidence="2">
    <location>
        <begin position="1114"/>
        <end position="1127"/>
    </location>
</feature>
<dbReference type="Proteomes" id="UP001278766">
    <property type="component" value="Unassembled WGS sequence"/>
</dbReference>
<keyword evidence="7" id="KW-1185">Reference proteome</keyword>
<feature type="domain" description="DNA2/NAM7 helicase helicase" evidence="3">
    <location>
        <begin position="618"/>
        <end position="679"/>
    </location>
</feature>
<dbReference type="GO" id="GO:0004386">
    <property type="term" value="F:helicase activity"/>
    <property type="evidence" value="ECO:0007669"/>
    <property type="project" value="InterPro"/>
</dbReference>
<evidence type="ECO:0000313" key="7">
    <source>
        <dbReference type="Proteomes" id="UP001278766"/>
    </source>
</evidence>
<dbReference type="SUPFAM" id="SSF52540">
    <property type="entry name" value="P-loop containing nucleoside triphosphate hydrolases"/>
    <property type="match status" value="1"/>
</dbReference>
<dbReference type="GO" id="GO:0016787">
    <property type="term" value="F:hydrolase activity"/>
    <property type="evidence" value="ECO:0007669"/>
    <property type="project" value="UniProtKB-KW"/>
</dbReference>
<keyword evidence="1" id="KW-0067">ATP-binding</keyword>
<comment type="caution">
    <text evidence="6">The sequence shown here is derived from an EMBL/GenBank/DDBJ whole genome shotgun (WGS) entry which is preliminary data.</text>
</comment>
<dbReference type="Pfam" id="PF13087">
    <property type="entry name" value="AAA_12"/>
    <property type="match status" value="1"/>
</dbReference>
<dbReference type="InterPro" id="IPR041677">
    <property type="entry name" value="DNA2/NAM7_AAA_11"/>
</dbReference>
<accession>A0AAE0HLF9</accession>
<evidence type="ECO:0000259" key="4">
    <source>
        <dbReference type="Pfam" id="PF13087"/>
    </source>
</evidence>
<dbReference type="PANTHER" id="PTHR10887">
    <property type="entry name" value="DNA2/NAM7 HELICASE FAMILY"/>
    <property type="match status" value="1"/>
</dbReference>
<reference evidence="6" key="1">
    <citation type="journal article" date="2023" name="Mol. Phylogenet. Evol.">
        <title>Genome-scale phylogeny and comparative genomics of the fungal order Sordariales.</title>
        <authorList>
            <person name="Hensen N."/>
            <person name="Bonometti L."/>
            <person name="Westerberg I."/>
            <person name="Brannstrom I.O."/>
            <person name="Guillou S."/>
            <person name="Cros-Aarteil S."/>
            <person name="Calhoun S."/>
            <person name="Haridas S."/>
            <person name="Kuo A."/>
            <person name="Mondo S."/>
            <person name="Pangilinan J."/>
            <person name="Riley R."/>
            <person name="LaButti K."/>
            <person name="Andreopoulos B."/>
            <person name="Lipzen A."/>
            <person name="Chen C."/>
            <person name="Yan M."/>
            <person name="Daum C."/>
            <person name="Ng V."/>
            <person name="Clum A."/>
            <person name="Steindorff A."/>
            <person name="Ohm R.A."/>
            <person name="Martin F."/>
            <person name="Silar P."/>
            <person name="Natvig D.O."/>
            <person name="Lalanne C."/>
            <person name="Gautier V."/>
            <person name="Ament-Velasquez S.L."/>
            <person name="Kruys A."/>
            <person name="Hutchinson M.I."/>
            <person name="Powell A.J."/>
            <person name="Barry K."/>
            <person name="Miller A.N."/>
            <person name="Grigoriev I.V."/>
            <person name="Debuchy R."/>
            <person name="Gladieux P."/>
            <person name="Hiltunen Thoren M."/>
            <person name="Johannesson H."/>
        </authorList>
    </citation>
    <scope>NUCLEOTIDE SEQUENCE</scope>
    <source>
        <strain evidence="6">CBS 168.71</strain>
    </source>
</reference>
<keyword evidence="1" id="KW-0347">Helicase</keyword>
<dbReference type="Pfam" id="PF13086">
    <property type="entry name" value="AAA_11"/>
    <property type="match status" value="2"/>
</dbReference>
<feature type="region of interest" description="Disordered" evidence="2">
    <location>
        <begin position="1041"/>
        <end position="1077"/>
    </location>
</feature>
<dbReference type="InterPro" id="IPR045055">
    <property type="entry name" value="DNA2/NAM7-like"/>
</dbReference>
<sequence>MDTIGTNADTQSAIDIVQSHVFFSPHGSGWLSKPELPTAAEILAANSDIDQLPENPVDVPWESKHDYLTAQYEILRQEAIEGLRFSVRSFADNRRKASAMDDDFTNIYTQVRIKEYVMSTIGPLARVSFSTERSKYRIQWKQSKRLQPGKIVALSPKGDNFKNICKIATIAQRPYRDGLDQDPPLVDLIWANPEDAVLDPSLEMVMIESLNGYFESARHSLVGLQHAARTDSALDKYLTGAHVKDTFPEFLMDHPVADLSSLASRAAAAEDPVAVAELKTHDIVNNELPDLKDLTNLDSSQLLGLHRIISKELAIVQGPPGTGKTFTSVEALKVLIANRRKRRGPPILVAAQTNHALDQILVHCVESGANILRMGGRTQNETIKPCTLYERRQKCGKGQISADNKCGPIDHQRRVNAMKIQELVDHLFSDRLLDPQSLLDFGIISKEQYESLCDESMETHEAINVHGPFALWLGDNLIPAKIREDRHPTQLEINEAEARKNLPEFEVEDDEDIENIADDEEDAYRFRGQVIPLRHVWSGKDPANLTSWARAVARALQTQDLFAIDRDLRGAVYQYFQARLLDAMAPKFAALLAENVNLCKKRKAFKFLGNTQVVNKLRIDIVGCTTTGLTKYRGCLAAMNPQSLLIEEAAETREANIVSALYPSIQQLILVGDHKQLAPKCDIQRLGDSPYNLNVSLFQRMVNLNMPFVMLKQQRRMKPELRQILKPFYPELFDHPSVASINNRPNVLGMGGRNSWLFDHEWPEDMNSDFSKFNEQEAEMIANFFAYLVANGTPSGTITILTFYKGQRKVLLRKLKRHPSLMDQTFNVCTVDSYQGEENDIILLSLVRSPQLNRSYAVGFLEDERRAVVAISRARRGFYVFGNVSNVLNARRASYDLWFKICSGFAEQGRLDPGHGLPIVCQVHHKKTWIKEVEDWADNAGGCDQPCEKTRDCGHQCTLKCHALPHDILPCSEPCRKILDCGHGCHKSCGQECFCDCKKFKETTQTQAAKQPMSLKDRMLWMGAENTEMLKASFNNLGVSRQQAESAPTLPTPGKAGFSKDRRKGKQAQRGQSSVPAAVTAAQWGQFVDNIEQHDEQLLRERLATEEEQQVTESVIQEVYQPTSLANGQRTGGGSRTTQRVKLPYNKVAGSSVNDQSERPPNL</sequence>
<feature type="domain" description="DNA2/NAM7 helicase-like C-terminal" evidence="4">
    <location>
        <begin position="693"/>
        <end position="884"/>
    </location>
</feature>
<dbReference type="Gene3D" id="3.40.50.300">
    <property type="entry name" value="P-loop containing nucleotide triphosphate hydrolases"/>
    <property type="match status" value="3"/>
</dbReference>
<dbReference type="AlphaFoldDB" id="A0AAE0HLF9"/>
<dbReference type="GO" id="GO:0031048">
    <property type="term" value="P:regulatory ncRNA-mediated heterochromatin formation"/>
    <property type="evidence" value="ECO:0007669"/>
    <property type="project" value="TreeGrafter"/>
</dbReference>
<keyword evidence="6" id="KW-0378">Hydrolase</keyword>
<proteinExistence type="predicted"/>
<dbReference type="GeneID" id="87844217"/>
<dbReference type="InterPro" id="IPR027417">
    <property type="entry name" value="P-loop_NTPase"/>
</dbReference>
<dbReference type="GO" id="GO:0031380">
    <property type="term" value="C:nuclear RNA-directed RNA polymerase complex"/>
    <property type="evidence" value="ECO:0007669"/>
    <property type="project" value="TreeGrafter"/>
</dbReference>
<dbReference type="InterPro" id="IPR047187">
    <property type="entry name" value="SF1_C_Upf1"/>
</dbReference>
<feature type="domain" description="ZNFX1" evidence="5">
    <location>
        <begin position="103"/>
        <end position="209"/>
    </location>
</feature>
<dbReference type="CDD" id="cd18808">
    <property type="entry name" value="SF1_C_Upf1"/>
    <property type="match status" value="1"/>
</dbReference>
<evidence type="ECO:0000259" key="3">
    <source>
        <dbReference type="Pfam" id="PF13086"/>
    </source>
</evidence>
<evidence type="ECO:0000256" key="1">
    <source>
        <dbReference type="ARBA" id="ARBA00022806"/>
    </source>
</evidence>
<feature type="region of interest" description="Disordered" evidence="2">
    <location>
        <begin position="1114"/>
        <end position="1163"/>
    </location>
</feature>
<dbReference type="InterPro" id="IPR057373">
    <property type="entry name" value="ZNFX1"/>
</dbReference>
<dbReference type="EMBL" id="JAUEPN010000002">
    <property type="protein sequence ID" value="KAK3298723.1"/>
    <property type="molecule type" value="Genomic_DNA"/>
</dbReference>
<keyword evidence="1" id="KW-0547">Nucleotide-binding</keyword>
<protein>
    <submittedName>
        <fullName evidence="6">P-loop containing nucleoside triphosphate hydrolase protein</fullName>
    </submittedName>
</protein>